<evidence type="ECO:0000313" key="2">
    <source>
        <dbReference type="EMBL" id="OLN22185.1"/>
    </source>
</evidence>
<dbReference type="STRING" id="1714264.BTO30_10560"/>
<organism evidence="2 3">
    <name type="scientific">Domibacillus antri</name>
    <dbReference type="NCBI Taxonomy" id="1714264"/>
    <lineage>
        <taxon>Bacteria</taxon>
        <taxon>Bacillati</taxon>
        <taxon>Bacillota</taxon>
        <taxon>Bacilli</taxon>
        <taxon>Bacillales</taxon>
        <taxon>Bacillaceae</taxon>
        <taxon>Domibacillus</taxon>
    </lineage>
</organism>
<dbReference type="OrthoDB" id="9809549at2"/>
<dbReference type="InterPro" id="IPR022742">
    <property type="entry name" value="Hydrolase_4"/>
</dbReference>
<dbReference type="SUPFAM" id="SSF53474">
    <property type="entry name" value="alpha/beta-Hydrolases"/>
    <property type="match status" value="1"/>
</dbReference>
<name>A0A1Q8Q4H5_9BACI</name>
<dbReference type="Gene3D" id="3.40.50.1820">
    <property type="entry name" value="alpha/beta hydrolase"/>
    <property type="match status" value="1"/>
</dbReference>
<dbReference type="Pfam" id="PF12146">
    <property type="entry name" value="Hydrolase_4"/>
    <property type="match status" value="1"/>
</dbReference>
<gene>
    <name evidence="2" type="ORF">BTO30_10560</name>
</gene>
<dbReference type="PANTHER" id="PTHR43265:SF1">
    <property type="entry name" value="ESTERASE ESTD"/>
    <property type="match status" value="1"/>
</dbReference>
<dbReference type="InterPro" id="IPR029058">
    <property type="entry name" value="AB_hydrolase_fold"/>
</dbReference>
<feature type="domain" description="Serine aminopeptidase S33" evidence="1">
    <location>
        <begin position="53"/>
        <end position="273"/>
    </location>
</feature>
<dbReference type="AlphaFoldDB" id="A0A1Q8Q4H5"/>
<dbReference type="Proteomes" id="UP000185568">
    <property type="component" value="Unassembled WGS sequence"/>
</dbReference>
<evidence type="ECO:0000259" key="1">
    <source>
        <dbReference type="Pfam" id="PF12146"/>
    </source>
</evidence>
<sequence length="322" mass="36702">MIEKEIMIQGNDPIFGTLTFPEEDVTYPALLLLPGSGPVDRDGNDRKGKYQTNLYKDLAHFMTGLGFAVLRFDKRGTGKRGGDWMAAGLSDLTSDAKSAMKFLRAHPNVDQENVIVCGHSERTIIATILAETMNPAGCMLLSGGVDNLMQALHHQRQLAYKELFELPGFKGWINRTLKVDVKNEKKTEKLLEKMKKSDEDIIKIQFFFKQPAKWFREHSDYDTRAALKKVTCLVFALHGDKDPLVESRVLEELDELVQGKSEYHIIHNMEHGLRVQDEERSMLKMKKIFKEVLKRPLHEEGLEKMAGWLNSHFKTKDVSGSK</sequence>
<keyword evidence="3" id="KW-1185">Reference proteome</keyword>
<evidence type="ECO:0000313" key="3">
    <source>
        <dbReference type="Proteomes" id="UP000185568"/>
    </source>
</evidence>
<reference evidence="2 3" key="1">
    <citation type="submission" date="2016-12" db="EMBL/GenBank/DDBJ databases">
        <title>Domibacillus antri genome sequencing.</title>
        <authorList>
            <person name="Verma A."/>
            <person name="Krishnamurthi S."/>
        </authorList>
    </citation>
    <scope>NUCLEOTIDE SEQUENCE [LARGE SCALE GENOMIC DNA]</scope>
    <source>
        <strain evidence="2 3">XD80</strain>
    </source>
</reference>
<dbReference type="EMBL" id="MSDU01000022">
    <property type="protein sequence ID" value="OLN22185.1"/>
    <property type="molecule type" value="Genomic_DNA"/>
</dbReference>
<comment type="caution">
    <text evidence="2">The sequence shown here is derived from an EMBL/GenBank/DDBJ whole genome shotgun (WGS) entry which is preliminary data.</text>
</comment>
<dbReference type="RefSeq" id="WP_075398695.1">
    <property type="nucleotide sequence ID" value="NZ_MSDU01000022.1"/>
</dbReference>
<dbReference type="InterPro" id="IPR053145">
    <property type="entry name" value="AB_hydrolase_Est10"/>
</dbReference>
<protein>
    <recommendedName>
        <fullName evidence="1">Serine aminopeptidase S33 domain-containing protein</fullName>
    </recommendedName>
</protein>
<proteinExistence type="predicted"/>
<accession>A0A1Q8Q4H5</accession>
<dbReference type="GO" id="GO:0052689">
    <property type="term" value="F:carboxylic ester hydrolase activity"/>
    <property type="evidence" value="ECO:0007669"/>
    <property type="project" value="TreeGrafter"/>
</dbReference>
<dbReference type="PANTHER" id="PTHR43265">
    <property type="entry name" value="ESTERASE ESTD"/>
    <property type="match status" value="1"/>
</dbReference>